<dbReference type="RefSeq" id="WP_313976563.1">
    <property type="nucleotide sequence ID" value="NZ_JASJOS010000002.1"/>
</dbReference>
<proteinExistence type="predicted"/>
<protein>
    <recommendedName>
        <fullName evidence="3">Lipoprotein</fullName>
    </recommendedName>
</protein>
<dbReference type="AlphaFoldDB" id="A0AAE3QNU1"/>
<comment type="caution">
    <text evidence="1">The sequence shown here is derived from an EMBL/GenBank/DDBJ whole genome shotgun (WGS) entry which is preliminary data.</text>
</comment>
<name>A0AAE3QNU1_9BACT</name>
<dbReference type="PROSITE" id="PS51257">
    <property type="entry name" value="PROKAR_LIPOPROTEIN"/>
    <property type="match status" value="1"/>
</dbReference>
<gene>
    <name evidence="1" type="ORF">QNI16_05805</name>
</gene>
<sequence>MKKNTLVYRIFALTLIVTILAGCKKEEEVKPSSEQNFTSAQATIDLLAELETISNMASGFGDSDPSSGKINKTTASARLNRMMEEECGTFTYTKNEAGQRIYTFDYGTGVVCDSVSFKGKITFVVTTIENGYEVAVPDFNGYTENGRTYNGSYVVTITRIDSSRQQVTKYNNASVTYEDGSQIKWSSTHTLSYKLDVKENLPNGGTSYSPSVTSTTGEISGINKKGTAFTATIKDPILTTKSCNYRKVSGNYLIETEGYSNAVLDYGDGTCDDKATLTIDGVTKTITIK</sequence>
<organism evidence="1 2">
    <name type="scientific">Xanthocytophaga flava</name>
    <dbReference type="NCBI Taxonomy" id="3048013"/>
    <lineage>
        <taxon>Bacteria</taxon>
        <taxon>Pseudomonadati</taxon>
        <taxon>Bacteroidota</taxon>
        <taxon>Cytophagia</taxon>
        <taxon>Cytophagales</taxon>
        <taxon>Rhodocytophagaceae</taxon>
        <taxon>Xanthocytophaga</taxon>
    </lineage>
</organism>
<reference evidence="1" key="1">
    <citation type="submission" date="2023-05" db="EMBL/GenBank/DDBJ databases">
        <authorList>
            <person name="Zhang X."/>
        </authorList>
    </citation>
    <scope>NUCLEOTIDE SEQUENCE</scope>
    <source>
        <strain evidence="1">YF14B1</strain>
    </source>
</reference>
<evidence type="ECO:0000313" key="1">
    <source>
        <dbReference type="EMBL" id="MDJ1479993.1"/>
    </source>
</evidence>
<evidence type="ECO:0008006" key="3">
    <source>
        <dbReference type="Google" id="ProtNLM"/>
    </source>
</evidence>
<dbReference type="EMBL" id="JASJOS010000002">
    <property type="protein sequence ID" value="MDJ1479993.1"/>
    <property type="molecule type" value="Genomic_DNA"/>
</dbReference>
<accession>A0AAE3QNU1</accession>
<dbReference type="Proteomes" id="UP001241110">
    <property type="component" value="Unassembled WGS sequence"/>
</dbReference>
<evidence type="ECO:0000313" key="2">
    <source>
        <dbReference type="Proteomes" id="UP001241110"/>
    </source>
</evidence>